<feature type="transmembrane region" description="Helical" evidence="13">
    <location>
        <begin position="1262"/>
        <end position="1281"/>
    </location>
</feature>
<feature type="region of interest" description="Disordered" evidence="14">
    <location>
        <begin position="85"/>
        <end position="121"/>
    </location>
</feature>
<dbReference type="FunFam" id="2.70.150.10:FF:000119">
    <property type="entry name" value="Cation-transporting ATPase"/>
    <property type="match status" value="1"/>
</dbReference>
<dbReference type="PANTHER" id="PTHR45630:SF8">
    <property type="entry name" value="CATION-TRANSPORTING ATPASE"/>
    <property type="match status" value="1"/>
</dbReference>
<dbReference type="OrthoDB" id="48943at2759"/>
<dbReference type="Pfam" id="PF13246">
    <property type="entry name" value="Cation_ATPase"/>
    <property type="match status" value="1"/>
</dbReference>
<dbReference type="InterPro" id="IPR047819">
    <property type="entry name" value="P5A-ATPase_N"/>
</dbReference>
<feature type="region of interest" description="Disordered" evidence="14">
    <location>
        <begin position="1"/>
        <end position="47"/>
    </location>
</feature>
<evidence type="ECO:0000256" key="11">
    <source>
        <dbReference type="ARBA" id="ARBA00023136"/>
    </source>
</evidence>
<evidence type="ECO:0000256" key="6">
    <source>
        <dbReference type="ARBA" id="ARBA00022741"/>
    </source>
</evidence>
<dbReference type="Gene3D" id="2.70.150.10">
    <property type="entry name" value="Calcium-transporting ATPase, cytoplasmic transduction domain A"/>
    <property type="match status" value="1"/>
</dbReference>
<evidence type="ECO:0000313" key="17">
    <source>
        <dbReference type="EMBL" id="KAG7195472.1"/>
    </source>
</evidence>
<feature type="domain" description="P5B-type ATPase N-terminal" evidence="16">
    <location>
        <begin position="245"/>
        <end position="366"/>
    </location>
</feature>
<dbReference type="EMBL" id="JAHMUF010000003">
    <property type="protein sequence ID" value="KAG7195472.1"/>
    <property type="molecule type" value="Genomic_DNA"/>
</dbReference>
<dbReference type="GO" id="GO:0005524">
    <property type="term" value="F:ATP binding"/>
    <property type="evidence" value="ECO:0007669"/>
    <property type="project" value="UniProtKB-UniRule"/>
</dbReference>
<reference evidence="17" key="1">
    <citation type="submission" date="2021-03" db="EMBL/GenBank/DDBJ databases">
        <authorList>
            <person name="Palmer J.M."/>
        </authorList>
    </citation>
    <scope>NUCLEOTIDE SEQUENCE</scope>
    <source>
        <strain evidence="17">ARV_011</strain>
    </source>
</reference>
<organism evidence="17 18">
    <name type="scientific">Scheffersomyces spartinae</name>
    <dbReference type="NCBI Taxonomy" id="45513"/>
    <lineage>
        <taxon>Eukaryota</taxon>
        <taxon>Fungi</taxon>
        <taxon>Dikarya</taxon>
        <taxon>Ascomycota</taxon>
        <taxon>Saccharomycotina</taxon>
        <taxon>Pichiomycetes</taxon>
        <taxon>Debaryomycetaceae</taxon>
        <taxon>Scheffersomyces</taxon>
    </lineage>
</organism>
<dbReference type="SFLD" id="SFLDS00003">
    <property type="entry name" value="Haloacid_Dehalogenase"/>
    <property type="match status" value="1"/>
</dbReference>
<gene>
    <name evidence="17" type="ORF">KQ657_003234</name>
</gene>
<dbReference type="EC" id="7.2.2.-" evidence="13"/>
<dbReference type="SUPFAM" id="SSF81660">
    <property type="entry name" value="Metal cation-transporting ATPase, ATP-binding domain N"/>
    <property type="match status" value="1"/>
</dbReference>
<keyword evidence="4 13" id="KW-0812">Transmembrane</keyword>
<dbReference type="NCBIfam" id="TIGR01494">
    <property type="entry name" value="ATPase_P-type"/>
    <property type="match status" value="4"/>
</dbReference>
<evidence type="ECO:0000256" key="1">
    <source>
        <dbReference type="ARBA" id="ARBA00004141"/>
    </source>
</evidence>
<evidence type="ECO:0000256" key="3">
    <source>
        <dbReference type="ARBA" id="ARBA00022553"/>
    </source>
</evidence>
<feature type="domain" description="P-type ATPase A" evidence="15">
    <location>
        <begin position="485"/>
        <end position="604"/>
    </location>
</feature>
<keyword evidence="5 13" id="KW-0479">Metal-binding</keyword>
<evidence type="ECO:0000256" key="12">
    <source>
        <dbReference type="ARBA" id="ARBA00049360"/>
    </source>
</evidence>
<dbReference type="CDD" id="cd07542">
    <property type="entry name" value="P-type_ATPase_cation"/>
    <property type="match status" value="1"/>
</dbReference>
<evidence type="ECO:0000259" key="15">
    <source>
        <dbReference type="Pfam" id="PF00122"/>
    </source>
</evidence>
<dbReference type="SFLD" id="SFLDF00027">
    <property type="entry name" value="p-type_atpase"/>
    <property type="match status" value="1"/>
</dbReference>
<keyword evidence="6 13" id="KW-0547">Nucleotide-binding</keyword>
<dbReference type="InterPro" id="IPR044492">
    <property type="entry name" value="P_typ_ATPase_HD_dom"/>
</dbReference>
<evidence type="ECO:0000256" key="14">
    <source>
        <dbReference type="SAM" id="MobiDB-lite"/>
    </source>
</evidence>
<dbReference type="GO" id="GO:0016020">
    <property type="term" value="C:membrane"/>
    <property type="evidence" value="ECO:0007669"/>
    <property type="project" value="UniProtKB-SubCell"/>
</dbReference>
<evidence type="ECO:0000256" key="10">
    <source>
        <dbReference type="ARBA" id="ARBA00022989"/>
    </source>
</evidence>
<keyword evidence="8 13" id="KW-0460">Magnesium</keyword>
<feature type="transmembrane region" description="Helical" evidence="13">
    <location>
        <begin position="1301"/>
        <end position="1323"/>
    </location>
</feature>
<keyword evidence="10 13" id="KW-1133">Transmembrane helix</keyword>
<dbReference type="SUPFAM" id="SSF56784">
    <property type="entry name" value="HAD-like"/>
    <property type="match status" value="1"/>
</dbReference>
<dbReference type="PRINTS" id="PR00119">
    <property type="entry name" value="CATATPASE"/>
</dbReference>
<feature type="compositionally biased region" description="Basic and acidic residues" evidence="14">
    <location>
        <begin position="1"/>
        <end position="14"/>
    </location>
</feature>
<dbReference type="FunFam" id="1.20.1110.10:FF:000032">
    <property type="entry name" value="Cation-transporting ATPase"/>
    <property type="match status" value="1"/>
</dbReference>
<name>A0A9P7VCV8_9ASCO</name>
<dbReference type="InterPro" id="IPR008250">
    <property type="entry name" value="ATPase_P-typ_transduc_dom_A_sf"/>
</dbReference>
<dbReference type="Pfam" id="PF00122">
    <property type="entry name" value="E1-E2_ATPase"/>
    <property type="match status" value="1"/>
</dbReference>
<feature type="transmembrane region" description="Helical" evidence="13">
    <location>
        <begin position="657"/>
        <end position="678"/>
    </location>
</feature>
<dbReference type="Gene3D" id="3.40.50.1000">
    <property type="entry name" value="HAD superfamily/HAD-like"/>
    <property type="match status" value="1"/>
</dbReference>
<feature type="transmembrane region" description="Helical" evidence="13">
    <location>
        <begin position="1149"/>
        <end position="1174"/>
    </location>
</feature>
<evidence type="ECO:0000256" key="7">
    <source>
        <dbReference type="ARBA" id="ARBA00022840"/>
    </source>
</evidence>
<accession>A0A9P7VCV8</accession>
<evidence type="ECO:0000256" key="8">
    <source>
        <dbReference type="ARBA" id="ARBA00022842"/>
    </source>
</evidence>
<keyword evidence="18" id="KW-1185">Reference proteome</keyword>
<dbReference type="InterPro" id="IPR059000">
    <property type="entry name" value="ATPase_P-type_domA"/>
</dbReference>
<dbReference type="GO" id="GO:0019829">
    <property type="term" value="F:ATPase-coupled monoatomic cation transmembrane transporter activity"/>
    <property type="evidence" value="ECO:0007669"/>
    <property type="project" value="UniProtKB-UniRule"/>
</dbReference>
<dbReference type="InterPro" id="IPR018303">
    <property type="entry name" value="ATPase_P-typ_P_site"/>
</dbReference>
<dbReference type="GO" id="GO:0015662">
    <property type="term" value="F:P-type ion transporter activity"/>
    <property type="evidence" value="ECO:0007669"/>
    <property type="project" value="InterPro"/>
</dbReference>
<dbReference type="Proteomes" id="UP000790833">
    <property type="component" value="Unassembled WGS sequence"/>
</dbReference>
<dbReference type="InterPro" id="IPR047821">
    <property type="entry name" value="P5B-type_ATPase"/>
</dbReference>
<dbReference type="SUPFAM" id="SSF81653">
    <property type="entry name" value="Calcium ATPase, transduction domain A"/>
    <property type="match status" value="1"/>
</dbReference>
<dbReference type="InterPro" id="IPR023214">
    <property type="entry name" value="HAD_sf"/>
</dbReference>
<dbReference type="GO" id="GO:0006874">
    <property type="term" value="P:intracellular calcium ion homeostasis"/>
    <property type="evidence" value="ECO:0007669"/>
    <property type="project" value="TreeGrafter"/>
</dbReference>
<dbReference type="InterPro" id="IPR023298">
    <property type="entry name" value="ATPase_P-typ_TM_dom_sf"/>
</dbReference>
<feature type="transmembrane region" description="Helical" evidence="13">
    <location>
        <begin position="1186"/>
        <end position="1208"/>
    </location>
</feature>
<protein>
    <recommendedName>
        <fullName evidence="13">Cation-transporting ATPase</fullName>
        <ecNumber evidence="13">7.2.2.-</ecNumber>
    </recommendedName>
</protein>
<comment type="similarity">
    <text evidence="2 13">Belongs to the cation transport ATPase (P-type) (TC 3.A.3) family. Type V subfamily.</text>
</comment>
<dbReference type="SUPFAM" id="SSF81665">
    <property type="entry name" value="Calcium ATPase, transmembrane domain M"/>
    <property type="match status" value="1"/>
</dbReference>
<dbReference type="GO" id="GO:0016887">
    <property type="term" value="F:ATP hydrolysis activity"/>
    <property type="evidence" value="ECO:0007669"/>
    <property type="project" value="InterPro"/>
</dbReference>
<dbReference type="PROSITE" id="PS01229">
    <property type="entry name" value="COF_2"/>
    <property type="match status" value="1"/>
</dbReference>
<dbReference type="FunFam" id="3.40.50.1000:FF:000068">
    <property type="entry name" value="Cation-transporting ATPase"/>
    <property type="match status" value="1"/>
</dbReference>
<dbReference type="Gene3D" id="3.40.1110.10">
    <property type="entry name" value="Calcium-transporting ATPase, cytoplasmic domain N"/>
    <property type="match status" value="1"/>
</dbReference>
<comment type="caution">
    <text evidence="17">The sequence shown here is derived from an EMBL/GenBank/DDBJ whole genome shotgun (WGS) entry which is preliminary data.</text>
</comment>
<feature type="compositionally biased region" description="Low complexity" evidence="14">
    <location>
        <begin position="18"/>
        <end position="42"/>
    </location>
</feature>
<evidence type="ECO:0000259" key="16">
    <source>
        <dbReference type="Pfam" id="PF12409"/>
    </source>
</evidence>
<keyword evidence="11 13" id="KW-0472">Membrane</keyword>
<evidence type="ECO:0000256" key="2">
    <source>
        <dbReference type="ARBA" id="ARBA00006000"/>
    </source>
</evidence>
<dbReference type="RefSeq" id="XP_043051017.1">
    <property type="nucleotide sequence ID" value="XM_043193965.1"/>
</dbReference>
<dbReference type="InterPro" id="IPR036412">
    <property type="entry name" value="HAD-like_sf"/>
</dbReference>
<comment type="subcellular location">
    <subcellularLocation>
        <location evidence="1 13">Membrane</location>
        <topology evidence="1 13">Multi-pass membrane protein</topology>
    </subcellularLocation>
</comment>
<comment type="catalytic activity">
    <reaction evidence="12 13">
        <text>ATP + H2O = ADP + phosphate + H(+)</text>
        <dbReference type="Rhea" id="RHEA:13065"/>
        <dbReference type="ChEBI" id="CHEBI:15377"/>
        <dbReference type="ChEBI" id="CHEBI:15378"/>
        <dbReference type="ChEBI" id="CHEBI:30616"/>
        <dbReference type="ChEBI" id="CHEBI:43474"/>
        <dbReference type="ChEBI" id="CHEBI:456216"/>
    </reaction>
</comment>
<dbReference type="InterPro" id="IPR023299">
    <property type="entry name" value="ATPase_P-typ_cyto_dom_N"/>
</dbReference>
<dbReference type="SFLD" id="SFLDG00002">
    <property type="entry name" value="C1.7:_P-type_atpase_like"/>
    <property type="match status" value="1"/>
</dbReference>
<feature type="transmembrane region" description="Helical" evidence="13">
    <location>
        <begin position="447"/>
        <end position="465"/>
    </location>
</feature>
<evidence type="ECO:0000256" key="4">
    <source>
        <dbReference type="ARBA" id="ARBA00022692"/>
    </source>
</evidence>
<keyword evidence="7 13" id="KW-0067">ATP-binding</keyword>
<feature type="transmembrane region" description="Helical" evidence="13">
    <location>
        <begin position="1232"/>
        <end position="1250"/>
    </location>
</feature>
<feature type="transmembrane region" description="Helical" evidence="13">
    <location>
        <begin position="618"/>
        <end position="637"/>
    </location>
</feature>
<dbReference type="PANTHER" id="PTHR45630">
    <property type="entry name" value="CATION-TRANSPORTING ATPASE-RELATED"/>
    <property type="match status" value="1"/>
</dbReference>
<dbReference type="Pfam" id="PF12409">
    <property type="entry name" value="P5-ATPase"/>
    <property type="match status" value="1"/>
</dbReference>
<dbReference type="InterPro" id="IPR001757">
    <property type="entry name" value="P_typ_ATPase"/>
</dbReference>
<dbReference type="GeneID" id="66116608"/>
<dbReference type="PROSITE" id="PS00154">
    <property type="entry name" value="ATPASE_E1_E2"/>
    <property type="match status" value="1"/>
</dbReference>
<evidence type="ECO:0000313" key="18">
    <source>
        <dbReference type="Proteomes" id="UP000790833"/>
    </source>
</evidence>
<evidence type="ECO:0000256" key="9">
    <source>
        <dbReference type="ARBA" id="ARBA00022967"/>
    </source>
</evidence>
<dbReference type="NCBIfam" id="TIGR01657">
    <property type="entry name" value="P-ATPase-V"/>
    <property type="match status" value="1"/>
</dbReference>
<keyword evidence="3" id="KW-0597">Phosphoprotein</keyword>
<sequence length="1359" mass="153563">MGRQSGRESSERRRSSLSRRSSSLSRWRSRSDSLSSVGSTGSQFLDDNTNEIYSGAGSEIIPSSITSFHYPHHFGRSSHRKSVVSGISDFGRSPPVHSHNDNEDDEAIDGVSVRSGSGQSLRSDEIQMNNFKFFSPDEIEMAPGGSTLENPENPVDFDTAWDYSVDKYIVEEEPLQDHRRKSDSSSVTPDYDYGSIIYEGGRNRRDSDSSSSKHVLLEENENELLRFYEQYPATSEYQRYYLAEEDLVIGIAGYKSSWPRTTLYYLFCIFTCGLGYLAMRWFPKFRVNMKGNKSPLGKADWAIIENEYGELVIVNIDKTAFNERLSDFLTSSPQEGEDLTSRKLENDPVVPYLQTFNYRYVKFFYNPVEDLFKTNSNWYDPRWLYARNMKDGIPQSVQEERLEIFGQNNIIIEEKSVVQILADEVLHPFYVFQIFSIFLWMADDYYYYAGCIFVISLISVLNSLIETKQTIHRLQEISKLSCEIRVWRHGFWKQIDSHDLVPGDVFEVDPTLAVLPCDAILINGECVVNESMLTGESVPVSKVQATQETAVALPESFTSPLLAKSFLYNGTKLLKTKSSNDEPVCAMCFKTGFNTTKGSLVRSMLFPKPIGFKFYQDSFKYIGFMGLIACIGFTYSTYNFIKVGLDTRTMILRALDIITIVVPPALPATLTIGTTFALSRLKKLQIFCISPTRVNVGGKLDVVCFDKTGTLTEDGLDVLGVHLAINAKGRKEIVFDELVSDIGHLDVGETKSSSHELKNGKYLLGGMASCHSLRLIDNEVLGDPLDVRMFEFTKWQLSETTTNVIVHSPTFTDDSYAIAREFDFAAALRRMSVVVDSESRRFVFTKGAPEIMYNVCNNETLPTNFEDLLHHYTHSGFRVIACAYKEISQEVNISDFDREEIESDLTFTGFIVFENKLKPATKATLQELERAKIRTVMCTGDNILTAISVGRECELISPDINDVYVPTLHENEFGMDLIWEEVINPGKILDPNTLQPSIKGEKFTLAITGDVFRYMLTEMKDEVDQVNTLLLKGSIFARMSPDEKHELVERLQALDYTVGFCGDGANDCGALKAADVGISLSEAEASVAAPFTSRIFEVSCVVNVIKEGRSSLVTSFSCFKYMSLYSAIQFITVTCLYKEGTNLGDFQFLYIDLFLILPLAIFMSWSGPFGELVIKRPSANLVAPKILIPMCCHIIVIMIFQVTLWLHVQKQPWYIKPVVGGDDEVKSSDNTVLFLFTNFQYILIAVLLSSGPPYREPMTKNVPFMINVFLATLISILLFGIDENTRLGDFMDLTNLSSFFYALILVSAVLNLIVMMAGDKFLYSKITWFYKKIFRRSQFGVSKKKYKNLLREMGSTAFV</sequence>
<evidence type="ECO:0000256" key="13">
    <source>
        <dbReference type="RuleBase" id="RU362082"/>
    </source>
</evidence>
<feature type="transmembrane region" description="Helical" evidence="13">
    <location>
        <begin position="425"/>
        <end position="441"/>
    </location>
</feature>
<dbReference type="GO" id="GO:0046872">
    <property type="term" value="F:metal ion binding"/>
    <property type="evidence" value="ECO:0007669"/>
    <property type="project" value="UniProtKB-UniRule"/>
</dbReference>
<dbReference type="InterPro" id="IPR006544">
    <property type="entry name" value="P-type_TPase_V"/>
</dbReference>
<feature type="transmembrane region" description="Helical" evidence="13">
    <location>
        <begin position="1118"/>
        <end position="1137"/>
    </location>
</feature>
<proteinExistence type="inferred from homology"/>
<feature type="transmembrane region" description="Helical" evidence="13">
    <location>
        <begin position="263"/>
        <end position="282"/>
    </location>
</feature>
<evidence type="ECO:0000256" key="5">
    <source>
        <dbReference type="ARBA" id="ARBA00022723"/>
    </source>
</evidence>
<keyword evidence="9 13" id="KW-1278">Translocase</keyword>